<dbReference type="AlphaFoldDB" id="A0A0A9DUH4"/>
<protein>
    <submittedName>
        <fullName evidence="1">Uncharacterized protein</fullName>
    </submittedName>
</protein>
<evidence type="ECO:0000313" key="1">
    <source>
        <dbReference type="EMBL" id="JAD89315.1"/>
    </source>
</evidence>
<sequence>MHRRCVVFRADGQSEVVDDEPHSLLQQYPASWCACCC</sequence>
<name>A0A0A9DUH4_ARUDO</name>
<reference evidence="1" key="2">
    <citation type="journal article" date="2015" name="Data Brief">
        <title>Shoot transcriptome of the giant reed, Arundo donax.</title>
        <authorList>
            <person name="Barrero R.A."/>
            <person name="Guerrero F.D."/>
            <person name="Moolhuijzen P."/>
            <person name="Goolsby J.A."/>
            <person name="Tidwell J."/>
            <person name="Bellgard S.E."/>
            <person name="Bellgard M.I."/>
        </authorList>
    </citation>
    <scope>NUCLEOTIDE SEQUENCE</scope>
    <source>
        <tissue evidence="1">Shoot tissue taken approximately 20 cm above the soil surface</tissue>
    </source>
</reference>
<dbReference type="PROSITE" id="PS51257">
    <property type="entry name" value="PROKAR_LIPOPROTEIN"/>
    <property type="match status" value="1"/>
</dbReference>
<proteinExistence type="predicted"/>
<organism evidence="1">
    <name type="scientific">Arundo donax</name>
    <name type="common">Giant reed</name>
    <name type="synonym">Donax arundinaceus</name>
    <dbReference type="NCBI Taxonomy" id="35708"/>
    <lineage>
        <taxon>Eukaryota</taxon>
        <taxon>Viridiplantae</taxon>
        <taxon>Streptophyta</taxon>
        <taxon>Embryophyta</taxon>
        <taxon>Tracheophyta</taxon>
        <taxon>Spermatophyta</taxon>
        <taxon>Magnoliopsida</taxon>
        <taxon>Liliopsida</taxon>
        <taxon>Poales</taxon>
        <taxon>Poaceae</taxon>
        <taxon>PACMAD clade</taxon>
        <taxon>Arundinoideae</taxon>
        <taxon>Arundineae</taxon>
        <taxon>Arundo</taxon>
    </lineage>
</organism>
<accession>A0A0A9DUH4</accession>
<dbReference type="EMBL" id="GBRH01208580">
    <property type="protein sequence ID" value="JAD89315.1"/>
    <property type="molecule type" value="Transcribed_RNA"/>
</dbReference>
<reference evidence="1" key="1">
    <citation type="submission" date="2014-09" db="EMBL/GenBank/DDBJ databases">
        <authorList>
            <person name="Magalhaes I.L.F."/>
            <person name="Oliveira U."/>
            <person name="Santos F.R."/>
            <person name="Vidigal T.H.D.A."/>
            <person name="Brescovit A.D."/>
            <person name="Santos A.J."/>
        </authorList>
    </citation>
    <scope>NUCLEOTIDE SEQUENCE</scope>
    <source>
        <tissue evidence="1">Shoot tissue taken approximately 20 cm above the soil surface</tissue>
    </source>
</reference>